<evidence type="ECO:0000256" key="7">
    <source>
        <dbReference type="ARBA" id="ARBA00024340"/>
    </source>
</evidence>
<dbReference type="GO" id="GO:0005886">
    <property type="term" value="C:plasma membrane"/>
    <property type="evidence" value="ECO:0007669"/>
    <property type="project" value="UniProtKB-SubCell"/>
</dbReference>
<proteinExistence type="inferred from homology"/>
<comment type="subcellular location">
    <subcellularLocation>
        <location evidence="1">Cell membrane</location>
        <topology evidence="1">Single-pass membrane protein</topology>
    </subcellularLocation>
</comment>
<sequence>MKVVSQVKQMGRLNKALKEKRAKLYIIRRCVVMLLRWSD</sequence>
<dbReference type="Proteomes" id="UP000059680">
    <property type="component" value="Chromosome 8"/>
</dbReference>
<dbReference type="PANTHER" id="PTHR33102">
    <property type="entry name" value="DVL19-RELATED-RELATED"/>
    <property type="match status" value="1"/>
</dbReference>
<evidence type="ECO:0000256" key="2">
    <source>
        <dbReference type="ARBA" id="ARBA00022473"/>
    </source>
</evidence>
<keyword evidence="2" id="KW-0217">Developmental protein</keyword>
<evidence type="ECO:0000256" key="3">
    <source>
        <dbReference type="ARBA" id="ARBA00022475"/>
    </source>
</evidence>
<keyword evidence="3" id="KW-1003">Cell membrane</keyword>
<dbReference type="PaxDb" id="39947-A0A0P0XF56"/>
<evidence type="ECO:0000256" key="6">
    <source>
        <dbReference type="ARBA" id="ARBA00023136"/>
    </source>
</evidence>
<keyword evidence="9" id="KW-1185">Reference proteome</keyword>
<protein>
    <submittedName>
        <fullName evidence="8">Os08g0357700 protein</fullName>
    </submittedName>
</protein>
<dbReference type="GO" id="GO:0048367">
    <property type="term" value="P:shoot system development"/>
    <property type="evidence" value="ECO:0007669"/>
    <property type="project" value="UniProtKB-ARBA"/>
</dbReference>
<gene>
    <name evidence="8" type="ordered locus">Os08g0357700</name>
    <name evidence="8" type="ORF">OSNPB_080357700</name>
</gene>
<dbReference type="Gramene" id="Os08t0357700-01">
    <property type="protein sequence ID" value="Os08t0357700-01"/>
    <property type="gene ID" value="Os08g0357700"/>
</dbReference>
<keyword evidence="6" id="KW-0472">Membrane</keyword>
<dbReference type="InParanoid" id="A0A0P0XF56"/>
<evidence type="ECO:0000256" key="5">
    <source>
        <dbReference type="ARBA" id="ARBA00022989"/>
    </source>
</evidence>
<evidence type="ECO:0000313" key="8">
    <source>
        <dbReference type="EMBL" id="BAT05085.1"/>
    </source>
</evidence>
<dbReference type="eggNOG" id="ENOG502R5VW">
    <property type="taxonomic scope" value="Eukaryota"/>
</dbReference>
<dbReference type="EMBL" id="AP014964">
    <property type="protein sequence ID" value="BAT05085.1"/>
    <property type="molecule type" value="Genomic_DNA"/>
</dbReference>
<evidence type="ECO:0000256" key="4">
    <source>
        <dbReference type="ARBA" id="ARBA00022692"/>
    </source>
</evidence>
<reference evidence="9" key="1">
    <citation type="journal article" date="2005" name="Nature">
        <title>The map-based sequence of the rice genome.</title>
        <authorList>
            <consortium name="International rice genome sequencing project (IRGSP)"/>
            <person name="Matsumoto T."/>
            <person name="Wu J."/>
            <person name="Kanamori H."/>
            <person name="Katayose Y."/>
            <person name="Fujisawa M."/>
            <person name="Namiki N."/>
            <person name="Mizuno H."/>
            <person name="Yamamoto K."/>
            <person name="Antonio B.A."/>
            <person name="Baba T."/>
            <person name="Sakata K."/>
            <person name="Nagamura Y."/>
            <person name="Aoki H."/>
            <person name="Arikawa K."/>
            <person name="Arita K."/>
            <person name="Bito T."/>
            <person name="Chiden Y."/>
            <person name="Fujitsuka N."/>
            <person name="Fukunaka R."/>
            <person name="Hamada M."/>
            <person name="Harada C."/>
            <person name="Hayashi A."/>
            <person name="Hijishita S."/>
            <person name="Honda M."/>
            <person name="Hosokawa S."/>
            <person name="Ichikawa Y."/>
            <person name="Idonuma A."/>
            <person name="Iijima M."/>
            <person name="Ikeda M."/>
            <person name="Ikeno M."/>
            <person name="Ito K."/>
            <person name="Ito S."/>
            <person name="Ito T."/>
            <person name="Ito Y."/>
            <person name="Ito Y."/>
            <person name="Iwabuchi A."/>
            <person name="Kamiya K."/>
            <person name="Karasawa W."/>
            <person name="Kurita K."/>
            <person name="Katagiri S."/>
            <person name="Kikuta A."/>
            <person name="Kobayashi H."/>
            <person name="Kobayashi N."/>
            <person name="Machita K."/>
            <person name="Maehara T."/>
            <person name="Masukawa M."/>
            <person name="Mizubayashi T."/>
            <person name="Mukai Y."/>
            <person name="Nagasaki H."/>
            <person name="Nagata Y."/>
            <person name="Naito S."/>
            <person name="Nakashima M."/>
            <person name="Nakama Y."/>
            <person name="Nakamichi Y."/>
            <person name="Nakamura M."/>
            <person name="Meguro A."/>
            <person name="Negishi M."/>
            <person name="Ohta I."/>
            <person name="Ohta T."/>
            <person name="Okamoto M."/>
            <person name="Ono N."/>
            <person name="Saji S."/>
            <person name="Sakaguchi M."/>
            <person name="Sakai K."/>
            <person name="Shibata M."/>
            <person name="Shimokawa T."/>
            <person name="Song J."/>
            <person name="Takazaki Y."/>
            <person name="Terasawa K."/>
            <person name="Tsugane M."/>
            <person name="Tsuji K."/>
            <person name="Ueda S."/>
            <person name="Waki K."/>
            <person name="Yamagata H."/>
            <person name="Yamamoto M."/>
            <person name="Yamamoto S."/>
            <person name="Yamane H."/>
            <person name="Yoshiki S."/>
            <person name="Yoshihara R."/>
            <person name="Yukawa K."/>
            <person name="Zhong H."/>
            <person name="Yano M."/>
            <person name="Yuan Q."/>
            <person name="Ouyang S."/>
            <person name="Liu J."/>
            <person name="Jones K.M."/>
            <person name="Gansberger K."/>
            <person name="Moffat K."/>
            <person name="Hill J."/>
            <person name="Bera J."/>
            <person name="Fadrosh D."/>
            <person name="Jin S."/>
            <person name="Johri S."/>
            <person name="Kim M."/>
            <person name="Overton L."/>
            <person name="Reardon M."/>
            <person name="Tsitrin T."/>
            <person name="Vuong H."/>
            <person name="Weaver B."/>
            <person name="Ciecko A."/>
            <person name="Tallon L."/>
            <person name="Jackson J."/>
            <person name="Pai G."/>
            <person name="Aken S.V."/>
            <person name="Utterback T."/>
            <person name="Reidmuller S."/>
            <person name="Feldblyum T."/>
            <person name="Hsiao J."/>
            <person name="Zismann V."/>
            <person name="Iobst S."/>
            <person name="de Vazeille A.R."/>
            <person name="Buell C.R."/>
            <person name="Ying K."/>
            <person name="Li Y."/>
            <person name="Lu T."/>
            <person name="Huang Y."/>
            <person name="Zhao Q."/>
            <person name="Feng Q."/>
            <person name="Zhang L."/>
            <person name="Zhu J."/>
            <person name="Weng Q."/>
            <person name="Mu J."/>
            <person name="Lu Y."/>
            <person name="Fan D."/>
            <person name="Liu Y."/>
            <person name="Guan J."/>
            <person name="Zhang Y."/>
            <person name="Yu S."/>
            <person name="Liu X."/>
            <person name="Zhang Y."/>
            <person name="Hong G."/>
            <person name="Han B."/>
            <person name="Choisne N."/>
            <person name="Demange N."/>
            <person name="Orjeda G."/>
            <person name="Samain S."/>
            <person name="Cattolico L."/>
            <person name="Pelletier E."/>
            <person name="Couloux A."/>
            <person name="Segurens B."/>
            <person name="Wincker P."/>
            <person name="D'Hont A."/>
            <person name="Scarpelli C."/>
            <person name="Weissenbach J."/>
            <person name="Salanoubat M."/>
            <person name="Quetier F."/>
            <person name="Yu Y."/>
            <person name="Kim H.R."/>
            <person name="Rambo T."/>
            <person name="Currie J."/>
            <person name="Collura K."/>
            <person name="Luo M."/>
            <person name="Yang T."/>
            <person name="Ammiraju J.S.S."/>
            <person name="Engler F."/>
            <person name="Soderlund C."/>
            <person name="Wing R.A."/>
            <person name="Palmer L.E."/>
            <person name="de la Bastide M."/>
            <person name="Spiegel L."/>
            <person name="Nascimento L."/>
            <person name="Zutavern T."/>
            <person name="O'Shaughnessy A."/>
            <person name="Dike S."/>
            <person name="Dedhia N."/>
            <person name="Preston R."/>
            <person name="Balija V."/>
            <person name="McCombie W.R."/>
            <person name="Chow T."/>
            <person name="Chen H."/>
            <person name="Chung M."/>
            <person name="Chen C."/>
            <person name="Shaw J."/>
            <person name="Wu H."/>
            <person name="Hsiao K."/>
            <person name="Chao Y."/>
            <person name="Chu M."/>
            <person name="Cheng C."/>
            <person name="Hour A."/>
            <person name="Lee P."/>
            <person name="Lin S."/>
            <person name="Lin Y."/>
            <person name="Liou J."/>
            <person name="Liu S."/>
            <person name="Hsing Y."/>
            <person name="Raghuvanshi S."/>
            <person name="Mohanty A."/>
            <person name="Bharti A.K."/>
            <person name="Gaur A."/>
            <person name="Gupta V."/>
            <person name="Kumar D."/>
            <person name="Ravi V."/>
            <person name="Vij S."/>
            <person name="Kapur A."/>
            <person name="Khurana P."/>
            <person name="Khurana P."/>
            <person name="Khurana J.P."/>
            <person name="Tyagi A.K."/>
            <person name="Gaikwad K."/>
            <person name="Singh A."/>
            <person name="Dalal V."/>
            <person name="Srivastava S."/>
            <person name="Dixit A."/>
            <person name="Pal A.K."/>
            <person name="Ghazi I.A."/>
            <person name="Yadav M."/>
            <person name="Pandit A."/>
            <person name="Bhargava A."/>
            <person name="Sureshbabu K."/>
            <person name="Batra K."/>
            <person name="Sharma T.R."/>
            <person name="Mohapatra T."/>
            <person name="Singh N.K."/>
            <person name="Messing J."/>
            <person name="Nelson A.B."/>
            <person name="Fuks G."/>
            <person name="Kavchok S."/>
            <person name="Keizer G."/>
            <person name="Linton E."/>
            <person name="Llaca V."/>
            <person name="Song R."/>
            <person name="Tanyolac B."/>
            <person name="Young S."/>
            <person name="Ho-Il K."/>
            <person name="Hahn J.H."/>
            <person name="Sangsakoo G."/>
            <person name="Vanavichit A."/>
            <person name="de Mattos Luiz.A.T."/>
            <person name="Zimmer P.D."/>
            <person name="Malone G."/>
            <person name="Dellagostin O."/>
            <person name="de Oliveira A.C."/>
            <person name="Bevan M."/>
            <person name="Bancroft I."/>
            <person name="Minx P."/>
            <person name="Cordum H."/>
            <person name="Wilson R."/>
            <person name="Cheng Z."/>
            <person name="Jin W."/>
            <person name="Jiang J."/>
            <person name="Leong S.A."/>
            <person name="Iwama H."/>
            <person name="Gojobori T."/>
            <person name="Itoh T."/>
            <person name="Niimura Y."/>
            <person name="Fujii Y."/>
            <person name="Habara T."/>
            <person name="Sakai H."/>
            <person name="Sato Y."/>
            <person name="Wilson G."/>
            <person name="Kumar K."/>
            <person name="McCouch S."/>
            <person name="Juretic N."/>
            <person name="Hoen D."/>
            <person name="Wright S."/>
            <person name="Bruskiewich R."/>
            <person name="Bureau T."/>
            <person name="Miyao A."/>
            <person name="Hirochika H."/>
            <person name="Nishikawa T."/>
            <person name="Kadowaki K."/>
            <person name="Sugiura M."/>
            <person name="Burr B."/>
            <person name="Sasaki T."/>
        </authorList>
    </citation>
    <scope>NUCLEOTIDE SEQUENCE [LARGE SCALE GENOMIC DNA]</scope>
    <source>
        <strain evidence="9">cv. Nipponbare</strain>
    </source>
</reference>
<keyword evidence="5" id="KW-1133">Transmembrane helix</keyword>
<keyword evidence="4" id="KW-0812">Transmembrane</keyword>
<name>A0A0P0XF56_ORYSJ</name>
<reference evidence="8 9" key="3">
    <citation type="journal article" date="2013" name="Rice">
        <title>Improvement of the Oryza sativa Nipponbare reference genome using next generation sequence and optical map data.</title>
        <authorList>
            <person name="Kawahara Y."/>
            <person name="de la Bastide M."/>
            <person name="Hamilton J.P."/>
            <person name="Kanamori H."/>
            <person name="McCombie W.R."/>
            <person name="Ouyang S."/>
            <person name="Schwartz D.C."/>
            <person name="Tanaka T."/>
            <person name="Wu J."/>
            <person name="Zhou S."/>
            <person name="Childs K.L."/>
            <person name="Davidson R.M."/>
            <person name="Lin H."/>
            <person name="Quesada-Ocampo L."/>
            <person name="Vaillancourt B."/>
            <person name="Sakai H."/>
            <person name="Lee S.S."/>
            <person name="Kim J."/>
            <person name="Numa H."/>
            <person name="Itoh T."/>
            <person name="Buell C.R."/>
            <person name="Matsumoto T."/>
        </authorList>
    </citation>
    <scope>NUCLEOTIDE SEQUENCE [LARGE SCALE GENOMIC DNA]</scope>
    <source>
        <strain evidence="9">cv. Nipponbare</strain>
    </source>
</reference>
<dbReference type="InterPro" id="IPR051525">
    <property type="entry name" value="DVL_RTFL_regulatory"/>
</dbReference>
<dbReference type="InterPro" id="IPR012552">
    <property type="entry name" value="DVL"/>
</dbReference>
<accession>A0A0P0XF56</accession>
<comment type="similarity">
    <text evidence="7">Belongs to the DVL/RTFL small polypeptides family.</text>
</comment>
<dbReference type="AlphaFoldDB" id="A0A0P0XF56"/>
<dbReference type="GO" id="GO:0008285">
    <property type="term" value="P:negative regulation of cell population proliferation"/>
    <property type="evidence" value="ECO:0007669"/>
    <property type="project" value="InterPro"/>
</dbReference>
<reference evidence="8 9" key="2">
    <citation type="journal article" date="2013" name="Plant Cell Physiol.">
        <title>Rice Annotation Project Database (RAP-DB): an integrative and interactive database for rice genomics.</title>
        <authorList>
            <person name="Sakai H."/>
            <person name="Lee S.S."/>
            <person name="Tanaka T."/>
            <person name="Numa H."/>
            <person name="Kim J."/>
            <person name="Kawahara Y."/>
            <person name="Wakimoto H."/>
            <person name="Yang C.C."/>
            <person name="Iwamoto M."/>
            <person name="Abe T."/>
            <person name="Yamada Y."/>
            <person name="Muto A."/>
            <person name="Inokuchi H."/>
            <person name="Ikemura T."/>
            <person name="Matsumoto T."/>
            <person name="Sasaki T."/>
            <person name="Itoh T."/>
        </authorList>
    </citation>
    <scope>NUCLEOTIDE SEQUENCE [LARGE SCALE GENOMIC DNA]</scope>
    <source>
        <strain evidence="9">cv. Nipponbare</strain>
    </source>
</reference>
<evidence type="ECO:0000256" key="1">
    <source>
        <dbReference type="ARBA" id="ARBA00004162"/>
    </source>
</evidence>
<dbReference type="Pfam" id="PF08137">
    <property type="entry name" value="DVL"/>
    <property type="match status" value="1"/>
</dbReference>
<evidence type="ECO:0000313" key="9">
    <source>
        <dbReference type="Proteomes" id="UP000059680"/>
    </source>
</evidence>
<dbReference type="OrthoDB" id="602616at2759"/>
<organism evidence="8 9">
    <name type="scientific">Oryza sativa subsp. japonica</name>
    <name type="common">Rice</name>
    <dbReference type="NCBI Taxonomy" id="39947"/>
    <lineage>
        <taxon>Eukaryota</taxon>
        <taxon>Viridiplantae</taxon>
        <taxon>Streptophyta</taxon>
        <taxon>Embryophyta</taxon>
        <taxon>Tracheophyta</taxon>
        <taxon>Spermatophyta</taxon>
        <taxon>Magnoliopsida</taxon>
        <taxon>Liliopsida</taxon>
        <taxon>Poales</taxon>
        <taxon>Poaceae</taxon>
        <taxon>BOP clade</taxon>
        <taxon>Oryzoideae</taxon>
        <taxon>Oryzeae</taxon>
        <taxon>Oryzinae</taxon>
        <taxon>Oryza</taxon>
        <taxon>Oryza sativa</taxon>
    </lineage>
</organism>
<dbReference type="FunCoup" id="A0A0P0XF56">
    <property type="interactions" value="14"/>
</dbReference>